<name>A0A0H1BSN5_9EURO</name>
<keyword evidence="1" id="KW-1133">Transmembrane helix</keyword>
<comment type="caution">
    <text evidence="2">The sequence shown here is derived from an EMBL/GenBank/DDBJ whole genome shotgun (WGS) entry which is preliminary data.</text>
</comment>
<keyword evidence="1" id="KW-0472">Membrane</keyword>
<dbReference type="EMBL" id="LDEV01001147">
    <property type="protein sequence ID" value="KLJ12156.1"/>
    <property type="molecule type" value="Genomic_DNA"/>
</dbReference>
<organism evidence="2 3">
    <name type="scientific">Blastomyces silverae</name>
    <dbReference type="NCBI Taxonomy" id="2060906"/>
    <lineage>
        <taxon>Eukaryota</taxon>
        <taxon>Fungi</taxon>
        <taxon>Dikarya</taxon>
        <taxon>Ascomycota</taxon>
        <taxon>Pezizomycotina</taxon>
        <taxon>Eurotiomycetes</taxon>
        <taxon>Eurotiomycetidae</taxon>
        <taxon>Onygenales</taxon>
        <taxon>Ajellomycetaceae</taxon>
        <taxon>Blastomyces</taxon>
    </lineage>
</organism>
<keyword evidence="1" id="KW-0812">Transmembrane</keyword>
<reference evidence="3" key="1">
    <citation type="journal article" date="2015" name="PLoS Genet.">
        <title>The dynamic genome and transcriptome of the human fungal pathogen Blastomyces and close relative Emmonsia.</title>
        <authorList>
            <person name="Munoz J.F."/>
            <person name="Gauthier G.M."/>
            <person name="Desjardins C.A."/>
            <person name="Gallo J.E."/>
            <person name="Holder J."/>
            <person name="Sullivan T.D."/>
            <person name="Marty A.J."/>
            <person name="Carmen J.C."/>
            <person name="Chen Z."/>
            <person name="Ding L."/>
            <person name="Gujja S."/>
            <person name="Magrini V."/>
            <person name="Misas E."/>
            <person name="Mitreva M."/>
            <person name="Priest M."/>
            <person name="Saif S."/>
            <person name="Whiston E.A."/>
            <person name="Young S."/>
            <person name="Zeng Q."/>
            <person name="Goldman W.E."/>
            <person name="Mardis E.R."/>
            <person name="Taylor J.W."/>
            <person name="McEwen J.G."/>
            <person name="Clay O.K."/>
            <person name="Klein B.S."/>
            <person name="Cuomo C.A."/>
        </authorList>
    </citation>
    <scope>NUCLEOTIDE SEQUENCE [LARGE SCALE GENOMIC DNA]</scope>
    <source>
        <strain evidence="3">UAMH 139</strain>
    </source>
</reference>
<evidence type="ECO:0000313" key="2">
    <source>
        <dbReference type="EMBL" id="KLJ12156.1"/>
    </source>
</evidence>
<feature type="transmembrane region" description="Helical" evidence="1">
    <location>
        <begin position="20"/>
        <end position="46"/>
    </location>
</feature>
<evidence type="ECO:0000256" key="1">
    <source>
        <dbReference type="SAM" id="Phobius"/>
    </source>
</evidence>
<sequence length="75" mass="8822">MFPIIIQIVFKSFKLALKYVFFISLSSNPCILTSFSIYFAMSAVLLSCSHIKRLLFCISVSLNHSFQRFQRFQRF</sequence>
<keyword evidence="3" id="KW-1185">Reference proteome</keyword>
<dbReference type="Proteomes" id="UP000053573">
    <property type="component" value="Unassembled WGS sequence"/>
</dbReference>
<evidence type="ECO:0000313" key="3">
    <source>
        <dbReference type="Proteomes" id="UP000053573"/>
    </source>
</evidence>
<gene>
    <name evidence="2" type="ORF">EMPG_09584</name>
</gene>
<accession>A0A0H1BSN5</accession>
<protein>
    <submittedName>
        <fullName evidence="2">Uncharacterized protein</fullName>
    </submittedName>
</protein>
<dbReference type="AlphaFoldDB" id="A0A0H1BSN5"/>
<proteinExistence type="predicted"/>